<proteinExistence type="predicted"/>
<dbReference type="InterPro" id="IPR011004">
    <property type="entry name" value="Trimer_LpxA-like_sf"/>
</dbReference>
<dbReference type="AlphaFoldDB" id="A0A7T1AJY4"/>
<protein>
    <submittedName>
        <fullName evidence="6">UDP-2-acetamido-3-amino-2, 3-dideoxy-D-glucuronate N-acetyltransferase</fullName>
        <ecNumber evidence="6">2.3.1.201</ecNumber>
    </submittedName>
</protein>
<dbReference type="Pfam" id="PF14602">
    <property type="entry name" value="Hexapep_2"/>
    <property type="match status" value="1"/>
</dbReference>
<feature type="domain" description="GFO/IDH/MocA-like oxidoreductase" evidence="5">
    <location>
        <begin position="131"/>
        <end position="239"/>
    </location>
</feature>
<keyword evidence="3 6" id="KW-0012">Acyltransferase</keyword>
<reference evidence="6 7" key="1">
    <citation type="journal article" date="2021" name="Nat. Commun.">
        <title>Isolation of a member of the candidate phylum Atribacteria reveals a unique cell membrane structure.</title>
        <authorList>
            <person name="Taiki K."/>
            <person name="Nobu M.K."/>
            <person name="Kusada H."/>
            <person name="Meng X.-Y."/>
            <person name="Hosoki N."/>
            <person name="Uematsu K."/>
            <person name="Yoshioka H."/>
            <person name="Kamagata Y."/>
            <person name="Tamaki H."/>
        </authorList>
    </citation>
    <scope>NUCLEOTIDE SEQUENCE [LARGE SCALE GENOMIC DNA]</scope>
    <source>
        <strain evidence="6 7">RT761</strain>
    </source>
</reference>
<evidence type="ECO:0000259" key="4">
    <source>
        <dbReference type="Pfam" id="PF01408"/>
    </source>
</evidence>
<dbReference type="SUPFAM" id="SSF55347">
    <property type="entry name" value="Glyceraldehyde-3-phosphate dehydrogenase-like, C-terminal domain"/>
    <property type="match status" value="1"/>
</dbReference>
<keyword evidence="2" id="KW-0677">Repeat</keyword>
<dbReference type="GO" id="GO:0000166">
    <property type="term" value="F:nucleotide binding"/>
    <property type="evidence" value="ECO:0007669"/>
    <property type="project" value="InterPro"/>
</dbReference>
<dbReference type="PANTHER" id="PTHR43377">
    <property type="entry name" value="BILIVERDIN REDUCTASE A"/>
    <property type="match status" value="1"/>
</dbReference>
<organism evidence="6 7">
    <name type="scientific">Atribacter laminatus</name>
    <dbReference type="NCBI Taxonomy" id="2847778"/>
    <lineage>
        <taxon>Bacteria</taxon>
        <taxon>Pseudomonadati</taxon>
        <taxon>Atribacterota</taxon>
        <taxon>Atribacteria</taxon>
        <taxon>Atribacterales</taxon>
        <taxon>Atribacteraceae</taxon>
        <taxon>Atribacter</taxon>
    </lineage>
</organism>
<dbReference type="InterPro" id="IPR051450">
    <property type="entry name" value="Gfo/Idh/MocA_Oxidoreductases"/>
</dbReference>
<dbReference type="Gene3D" id="3.30.360.10">
    <property type="entry name" value="Dihydrodipicolinate Reductase, domain 2"/>
    <property type="match status" value="1"/>
</dbReference>
<dbReference type="Pfam" id="PF00132">
    <property type="entry name" value="Hexapep"/>
    <property type="match status" value="1"/>
</dbReference>
<dbReference type="InterPro" id="IPR018357">
    <property type="entry name" value="Hexapep_transf_CS"/>
</dbReference>
<dbReference type="Proteomes" id="UP000594463">
    <property type="component" value="Chromosome"/>
</dbReference>
<accession>A0A7T1AJY4</accession>
<dbReference type="CDD" id="cd03358">
    <property type="entry name" value="LbH_WxcM_N_like"/>
    <property type="match status" value="1"/>
</dbReference>
<evidence type="ECO:0000259" key="5">
    <source>
        <dbReference type="Pfam" id="PF22725"/>
    </source>
</evidence>
<dbReference type="Gene3D" id="2.160.10.10">
    <property type="entry name" value="Hexapeptide repeat proteins"/>
    <property type="match status" value="1"/>
</dbReference>
<keyword evidence="1 6" id="KW-0808">Transferase</keyword>
<dbReference type="InterPro" id="IPR036291">
    <property type="entry name" value="NAD(P)-bd_dom_sf"/>
</dbReference>
<dbReference type="PROSITE" id="PS00101">
    <property type="entry name" value="HEXAPEP_TRANSFERASES"/>
    <property type="match status" value="1"/>
</dbReference>
<dbReference type="SUPFAM" id="SSF51735">
    <property type="entry name" value="NAD(P)-binding Rossmann-fold domains"/>
    <property type="match status" value="1"/>
</dbReference>
<dbReference type="KEGG" id="alam:RT761_00504"/>
<evidence type="ECO:0000256" key="2">
    <source>
        <dbReference type="ARBA" id="ARBA00022737"/>
    </source>
</evidence>
<dbReference type="InterPro" id="IPR001451">
    <property type="entry name" value="Hexapep"/>
</dbReference>
<feature type="domain" description="Gfo/Idh/MocA-like oxidoreductase N-terminal" evidence="4">
    <location>
        <begin position="6"/>
        <end position="122"/>
    </location>
</feature>
<evidence type="ECO:0000313" key="7">
    <source>
        <dbReference type="Proteomes" id="UP000594463"/>
    </source>
</evidence>
<keyword evidence="7" id="KW-1185">Reference proteome</keyword>
<dbReference type="RefSeq" id="WP_218112513.1">
    <property type="nucleotide sequence ID" value="NZ_CP065383.1"/>
</dbReference>
<dbReference type="InterPro" id="IPR000683">
    <property type="entry name" value="Gfo/Idh/MocA-like_OxRdtase_N"/>
</dbReference>
<sequence length="528" mass="59529">MSENIQISVVGAGYWGKNLVRVFHELGVLRSVCEKDPIIGEDLRNKYPGLNVTASFEEILRDPAIHCVVVATPPESHYELAKECLKWNKDLYVEKPMTLKVDEAKELVELSSNKKRILMVGHLLHYHPAVMKIKELLQEGAIGDLWYVSSHRLNLGIIRRHENALFSLAPHDISLHLAFFNSEPTEIYAAGGDFIQPGVEDQVMVTLDFGDHRKAHIYTSWLSPLKERRITLVGSQGMLLFDDLQKNEKLVWYEYGSPLKEMVNRPFSFAKKTIVELDDSEPLRNECIHFLECVQQRKTPLTNGKEGLRVLKTLIAAQRALKEENVEESEGKREQTPYFVHSSSFIDENVQIGEGTKIWHFSHILKNTSIGKNCVIGQNVVIGPDVTIGNGCKIQNNVSIYKDVTLEDEVFCGPSMVFTNVINPRAFIERKHEYRKTLVKRGASIGANATIVCGVTLGQYSFVGAGTVVIRDIPDYALVVGNPARQIGWMCRCGVRLREDDGNTLVCPECGQRYRLENGAVRPETERS</sequence>
<dbReference type="EMBL" id="CP065383">
    <property type="protein sequence ID" value="QPM67303.1"/>
    <property type="molecule type" value="Genomic_DNA"/>
</dbReference>
<dbReference type="PANTHER" id="PTHR43377:SF6">
    <property type="entry name" value="GFO_IDH_MOCA-LIKE OXIDOREDUCTASE N-TERMINAL DOMAIN-CONTAINING PROTEIN"/>
    <property type="match status" value="1"/>
</dbReference>
<dbReference type="Gene3D" id="3.40.50.720">
    <property type="entry name" value="NAD(P)-binding Rossmann-like Domain"/>
    <property type="match status" value="1"/>
</dbReference>
<evidence type="ECO:0000256" key="1">
    <source>
        <dbReference type="ARBA" id="ARBA00022679"/>
    </source>
</evidence>
<dbReference type="GO" id="GO:0016746">
    <property type="term" value="F:acyltransferase activity"/>
    <property type="evidence" value="ECO:0007669"/>
    <property type="project" value="UniProtKB-KW"/>
</dbReference>
<dbReference type="Pfam" id="PF22725">
    <property type="entry name" value="GFO_IDH_MocA_C3"/>
    <property type="match status" value="1"/>
</dbReference>
<gene>
    <name evidence="6" type="primary">wbpD</name>
    <name evidence="6" type="ORF">RT761_00504</name>
</gene>
<dbReference type="SUPFAM" id="SSF51161">
    <property type="entry name" value="Trimeric LpxA-like enzymes"/>
    <property type="match status" value="1"/>
</dbReference>
<name>A0A7T1AJY4_ATRLM</name>
<dbReference type="Pfam" id="PF01408">
    <property type="entry name" value="GFO_IDH_MocA"/>
    <property type="match status" value="1"/>
</dbReference>
<evidence type="ECO:0000313" key="6">
    <source>
        <dbReference type="EMBL" id="QPM67303.1"/>
    </source>
</evidence>
<dbReference type="EC" id="2.3.1.201" evidence="6"/>
<evidence type="ECO:0000256" key="3">
    <source>
        <dbReference type="ARBA" id="ARBA00023315"/>
    </source>
</evidence>
<dbReference type="InterPro" id="IPR055170">
    <property type="entry name" value="GFO_IDH_MocA-like_dom"/>
</dbReference>